<dbReference type="EMBL" id="FMTS01000002">
    <property type="protein sequence ID" value="SCW55639.1"/>
    <property type="molecule type" value="Genomic_DNA"/>
</dbReference>
<sequence length="195" mass="20772">MFGLRFKVLILAGAVSAVALPCAAQEIVAAAPSNQYALAAGDVAVSAVAQLNDAAETAHVQEKIELYKQLMELNGVARNVREVINATKTATRLIVIDRAGLTTLTPEQDARYNQIADKILLETQNSLIENIAEAQAPAFSSDEIQQLITANSSIAAAKYNAAKFMQADASASEVQTYMVDAVIKIIKTFTESQAS</sequence>
<organism evidence="2 3">
    <name type="scientific">Asticcacaulis taihuensis</name>
    <dbReference type="NCBI Taxonomy" id="260084"/>
    <lineage>
        <taxon>Bacteria</taxon>
        <taxon>Pseudomonadati</taxon>
        <taxon>Pseudomonadota</taxon>
        <taxon>Alphaproteobacteria</taxon>
        <taxon>Caulobacterales</taxon>
        <taxon>Caulobacteraceae</taxon>
        <taxon>Asticcacaulis</taxon>
    </lineage>
</organism>
<accession>A0A1G4RHI2</accession>
<keyword evidence="3" id="KW-1185">Reference proteome</keyword>
<protein>
    <submittedName>
        <fullName evidence="2">Uncharacterized protein</fullName>
    </submittedName>
</protein>
<reference evidence="3" key="1">
    <citation type="submission" date="2016-10" db="EMBL/GenBank/DDBJ databases">
        <authorList>
            <person name="Varghese N."/>
            <person name="Submissions S."/>
        </authorList>
    </citation>
    <scope>NUCLEOTIDE SEQUENCE [LARGE SCALE GENOMIC DNA]</scope>
    <source>
        <strain evidence="3">CGMCC 1.3431</strain>
    </source>
</reference>
<keyword evidence="1" id="KW-0732">Signal</keyword>
<name>A0A1G4RHI2_9CAUL</name>
<feature type="signal peptide" evidence="1">
    <location>
        <begin position="1"/>
        <end position="24"/>
    </location>
</feature>
<evidence type="ECO:0000313" key="2">
    <source>
        <dbReference type="EMBL" id="SCW55639.1"/>
    </source>
</evidence>
<proteinExistence type="predicted"/>
<evidence type="ECO:0000313" key="3">
    <source>
        <dbReference type="Proteomes" id="UP000199150"/>
    </source>
</evidence>
<dbReference type="Proteomes" id="UP000199150">
    <property type="component" value="Unassembled WGS sequence"/>
</dbReference>
<feature type="chain" id="PRO_5011694672" evidence="1">
    <location>
        <begin position="25"/>
        <end position="195"/>
    </location>
</feature>
<evidence type="ECO:0000256" key="1">
    <source>
        <dbReference type="SAM" id="SignalP"/>
    </source>
</evidence>
<gene>
    <name evidence="2" type="ORF">SAMN02927928_1878</name>
</gene>
<dbReference type="STRING" id="260084.SAMN02927928_1878"/>
<dbReference type="AlphaFoldDB" id="A0A1G4RHI2"/>